<dbReference type="PANTHER" id="PTHR42679">
    <property type="entry name" value="S-METHYL-5'-THIOADENOSINE PHOSPHORYLASE"/>
    <property type="match status" value="1"/>
</dbReference>
<accession>A0A972VW83</accession>
<dbReference type="Proteomes" id="UP000754644">
    <property type="component" value="Unassembled WGS sequence"/>
</dbReference>
<name>A0A972VW83_9GAMM</name>
<dbReference type="InterPro" id="IPR035994">
    <property type="entry name" value="Nucleoside_phosphorylase_sf"/>
</dbReference>
<dbReference type="Gene3D" id="3.40.50.1580">
    <property type="entry name" value="Nucleoside phosphorylase domain"/>
    <property type="match status" value="1"/>
</dbReference>
<feature type="domain" description="Nucleoside phosphorylase" evidence="4">
    <location>
        <begin position="15"/>
        <end position="254"/>
    </location>
</feature>
<dbReference type="PANTHER" id="PTHR42679:SF2">
    <property type="entry name" value="S-METHYL-5'-THIOADENOSINE PHOSPHORYLASE"/>
    <property type="match status" value="1"/>
</dbReference>
<proteinExistence type="inferred from homology"/>
<comment type="pathway">
    <text evidence="3">Purine metabolism; purine nucleoside salvage.</text>
</comment>
<dbReference type="AlphaFoldDB" id="A0A972VW83"/>
<dbReference type="HAMAP" id="MF_01963">
    <property type="entry name" value="MTAP"/>
    <property type="match status" value="1"/>
</dbReference>
<dbReference type="NCBIfam" id="NF006599">
    <property type="entry name" value="PRK09136.1"/>
    <property type="match status" value="1"/>
</dbReference>
<comment type="similarity">
    <text evidence="3">Belongs to the PNP/MTAP phosphorylase family. MTAP subfamily.</text>
</comment>
<feature type="binding site" evidence="3">
    <location>
        <position position="21"/>
    </location>
    <ligand>
        <name>phosphate</name>
        <dbReference type="ChEBI" id="CHEBI:43474"/>
    </ligand>
</feature>
<feature type="binding site" evidence="3">
    <location>
        <begin position="94"/>
        <end position="95"/>
    </location>
    <ligand>
        <name>phosphate</name>
        <dbReference type="ChEBI" id="CHEBI:43474"/>
    </ligand>
</feature>
<comment type="subunit">
    <text evidence="3">Homohexamer. Dimer of a homotrimer.</text>
</comment>
<dbReference type="Pfam" id="PF01048">
    <property type="entry name" value="PNP_UDP_1"/>
    <property type="match status" value="1"/>
</dbReference>
<dbReference type="SUPFAM" id="SSF53167">
    <property type="entry name" value="Purine and uridine phosphorylases"/>
    <property type="match status" value="1"/>
</dbReference>
<dbReference type="EMBL" id="JABMOJ010000320">
    <property type="protein sequence ID" value="NQV65420.1"/>
    <property type="molecule type" value="Genomic_DNA"/>
</dbReference>
<evidence type="ECO:0000313" key="5">
    <source>
        <dbReference type="EMBL" id="NQV65420.1"/>
    </source>
</evidence>
<comment type="caution">
    <text evidence="3">Lacks conserved residue(s) required for the propagation of feature annotation.</text>
</comment>
<dbReference type="GO" id="GO:0019509">
    <property type="term" value="P:L-methionine salvage from methylthioadenosine"/>
    <property type="evidence" value="ECO:0007669"/>
    <property type="project" value="TreeGrafter"/>
</dbReference>
<gene>
    <name evidence="5" type="ORF">HQ497_08640</name>
</gene>
<evidence type="ECO:0000256" key="3">
    <source>
        <dbReference type="HAMAP-Rule" id="MF_01963"/>
    </source>
</evidence>
<keyword evidence="1 3" id="KW-0328">Glycosyltransferase</keyword>
<evidence type="ECO:0000256" key="2">
    <source>
        <dbReference type="ARBA" id="ARBA00022679"/>
    </source>
</evidence>
<keyword evidence="2 3" id="KW-0808">Transferase</keyword>
<keyword evidence="3" id="KW-0660">Purine salvage</keyword>
<sequence>MSCSDGPADRAPQLLAIIGGTGFGEYAGLTNITPAIVDTPYGTAYLERGLLHQVPLVFLPRHGQPASFPPHRVNYRANIAALTQLGVSQILAITAVGSVDTQLPAGAIVMPDQVIDYTHGRAQTFYDDEIHHIDFTYPYTPALRTELAAAVVTLCERDPLMVFRPRGVYGCTQGPRLETAAEISRMARDGCTIVGMTAMPEATLAREKGVEYAGLSVVVNAGAGINDQAVDLDGITAVMVEGMGRIRQALSIFVERRYQVGGPV</sequence>
<feature type="binding site" evidence="3">
    <location>
        <position position="196"/>
    </location>
    <ligand>
        <name>substrate</name>
    </ligand>
</feature>
<evidence type="ECO:0000313" key="6">
    <source>
        <dbReference type="Proteomes" id="UP000754644"/>
    </source>
</evidence>
<comment type="catalytic activity">
    <reaction evidence="3">
        <text>a purine D-ribonucleoside + phosphate = a purine nucleobase + alpha-D-ribose 1-phosphate</text>
        <dbReference type="Rhea" id="RHEA:19805"/>
        <dbReference type="ChEBI" id="CHEBI:26386"/>
        <dbReference type="ChEBI" id="CHEBI:43474"/>
        <dbReference type="ChEBI" id="CHEBI:57720"/>
        <dbReference type="ChEBI" id="CHEBI:142355"/>
        <dbReference type="EC" id="2.4.2.1"/>
    </reaction>
</comment>
<dbReference type="CDD" id="cd09010">
    <property type="entry name" value="MTAP_SsMTAPII_like_MTIP"/>
    <property type="match status" value="1"/>
</dbReference>
<feature type="site" description="Important for substrate specificity" evidence="3">
    <location>
        <position position="232"/>
    </location>
</feature>
<feature type="site" description="Important for substrate specificity" evidence="3">
    <location>
        <position position="178"/>
    </location>
</feature>
<dbReference type="GO" id="GO:0006166">
    <property type="term" value="P:purine ribonucleoside salvage"/>
    <property type="evidence" value="ECO:0007669"/>
    <property type="project" value="UniProtKB-UniRule"/>
</dbReference>
<dbReference type="EC" id="2.4.2.1" evidence="3"/>
<dbReference type="GO" id="GO:0017061">
    <property type="term" value="F:S-methyl-5-thioadenosine phosphorylase activity"/>
    <property type="evidence" value="ECO:0007669"/>
    <property type="project" value="InterPro"/>
</dbReference>
<dbReference type="GO" id="GO:0005829">
    <property type="term" value="C:cytosol"/>
    <property type="evidence" value="ECO:0007669"/>
    <property type="project" value="TreeGrafter"/>
</dbReference>
<protein>
    <recommendedName>
        <fullName evidence="3">Purine nucleoside phosphorylase</fullName>
        <shortName evidence="3">PNP</shortName>
        <ecNumber evidence="3">2.4.2.1</ecNumber>
    </recommendedName>
</protein>
<dbReference type="InterPro" id="IPR010044">
    <property type="entry name" value="MTAP"/>
</dbReference>
<dbReference type="InterPro" id="IPR000845">
    <property type="entry name" value="Nucleoside_phosphorylase_d"/>
</dbReference>
<evidence type="ECO:0000259" key="4">
    <source>
        <dbReference type="Pfam" id="PF01048"/>
    </source>
</evidence>
<organism evidence="5 6">
    <name type="scientific">SAR86 cluster bacterium</name>
    <dbReference type="NCBI Taxonomy" id="2030880"/>
    <lineage>
        <taxon>Bacteria</taxon>
        <taxon>Pseudomonadati</taxon>
        <taxon>Pseudomonadota</taxon>
        <taxon>Gammaproteobacteria</taxon>
        <taxon>SAR86 cluster</taxon>
    </lineage>
</organism>
<comment type="miscellaneous">
    <text evidence="3">Although this enzyme belongs to the family of MTA phosphorylases based on sequence homology, it lacks several conserved amino acids in the substrate binding pocket that confer specificity towards MTA.</text>
</comment>
<comment type="caution">
    <text evidence="5">The sequence shown here is derived from an EMBL/GenBank/DDBJ whole genome shotgun (WGS) entry which is preliminary data.</text>
</comment>
<evidence type="ECO:0000256" key="1">
    <source>
        <dbReference type="ARBA" id="ARBA00022676"/>
    </source>
</evidence>
<reference evidence="5" key="1">
    <citation type="submission" date="2020-05" db="EMBL/GenBank/DDBJ databases">
        <title>Sulfur intermediates as new biogeochemical hubs in an aquatic model microbial ecosystem.</title>
        <authorList>
            <person name="Vigneron A."/>
        </authorList>
    </citation>
    <scope>NUCLEOTIDE SEQUENCE</scope>
    <source>
        <strain evidence="5">Bin.250</strain>
    </source>
</reference>
<feature type="binding site" evidence="3">
    <location>
        <position position="197"/>
    </location>
    <ligand>
        <name>phosphate</name>
        <dbReference type="ChEBI" id="CHEBI:43474"/>
    </ligand>
</feature>
<comment type="function">
    <text evidence="3">Purine nucleoside phosphorylase involved in purine salvage.</text>
</comment>
<feature type="binding site" evidence="3">
    <location>
        <begin position="61"/>
        <end position="62"/>
    </location>
    <ligand>
        <name>phosphate</name>
        <dbReference type="ChEBI" id="CHEBI:43474"/>
    </ligand>
</feature>